<dbReference type="PANTHER" id="PTHR21446:SF13">
    <property type="entry name" value="DUF3504 DOMAIN-CONTAINING PROTEIN"/>
    <property type="match status" value="1"/>
</dbReference>
<feature type="domain" description="QRICH1-like" evidence="1">
    <location>
        <begin position="12"/>
        <end position="112"/>
    </location>
</feature>
<dbReference type="PANTHER" id="PTHR21446">
    <property type="entry name" value="DUF3504 DOMAIN-CONTAINING PROTEIN"/>
    <property type="match status" value="1"/>
</dbReference>
<name>A0A1X7V8Q1_AMPQE</name>
<dbReference type="InParanoid" id="A0A1X7V8Q1"/>
<evidence type="ECO:0000313" key="2">
    <source>
        <dbReference type="EnsemblMetazoa" id="Aqu2.1.36368_001"/>
    </source>
</evidence>
<protein>
    <recommendedName>
        <fullName evidence="1">QRICH1-like domain-containing protein</fullName>
    </recommendedName>
</protein>
<dbReference type="EnsemblMetazoa" id="Aqu2.1.36368_001">
    <property type="protein sequence ID" value="Aqu2.1.36368_001"/>
    <property type="gene ID" value="Aqu2.1.36368"/>
</dbReference>
<dbReference type="InterPro" id="IPR057926">
    <property type="entry name" value="QRICH1_dom"/>
</dbReference>
<proteinExistence type="predicted"/>
<organism evidence="2">
    <name type="scientific">Amphimedon queenslandica</name>
    <name type="common">Sponge</name>
    <dbReference type="NCBI Taxonomy" id="400682"/>
    <lineage>
        <taxon>Eukaryota</taxon>
        <taxon>Metazoa</taxon>
        <taxon>Porifera</taxon>
        <taxon>Demospongiae</taxon>
        <taxon>Heteroscleromorpha</taxon>
        <taxon>Haplosclerida</taxon>
        <taxon>Niphatidae</taxon>
        <taxon>Amphimedon</taxon>
    </lineage>
</organism>
<evidence type="ECO:0000259" key="1">
    <source>
        <dbReference type="Pfam" id="PF25561"/>
    </source>
</evidence>
<accession>A0A1X7V8Q1</accession>
<dbReference type="Pfam" id="PF25561">
    <property type="entry name" value="QRICH1"/>
    <property type="match status" value="1"/>
</dbReference>
<dbReference type="AlphaFoldDB" id="A0A1X7V8Q1"/>
<dbReference type="OrthoDB" id="10040310at2759"/>
<reference evidence="2" key="1">
    <citation type="submission" date="2017-05" db="UniProtKB">
        <authorList>
            <consortium name="EnsemblMetazoa"/>
        </authorList>
    </citation>
    <scope>IDENTIFICATION</scope>
</reference>
<sequence>MKAYSTNNTAANNKWALANYEQWFEQRKEMLPDYESKQPMEVLLSDDPKEIGHSLSLYVKETRKVDGNENTPKTLYLLLAGLQRHMRLQKGRASAINIFNDPRLEAFHNVCDHEFRRLHQKGIGAEA</sequence>
<dbReference type="InterPro" id="IPR052787">
    <property type="entry name" value="MAVS"/>
</dbReference>